<accession>A0QQ25</accession>
<dbReference type="KEGG" id="msm:MSMEG_0602"/>
<gene>
    <name evidence="1" type="ordered locus">MSMEG_0602</name>
</gene>
<reference evidence="1 2" key="1">
    <citation type="submission" date="2006-10" db="EMBL/GenBank/DDBJ databases">
        <authorList>
            <person name="Fleischmann R.D."/>
            <person name="Dodson R.J."/>
            <person name="Haft D.H."/>
            <person name="Merkel J.S."/>
            <person name="Nelson W.C."/>
            <person name="Fraser C.M."/>
        </authorList>
    </citation>
    <scope>NUCLEOTIDE SEQUENCE [LARGE SCALE GENOMIC DNA]</scope>
    <source>
        <strain evidence="2">ATCC 700084 / mc(2)155</strain>
    </source>
</reference>
<dbReference type="PaxDb" id="246196-MSMEI_0586"/>
<evidence type="ECO:0000313" key="1">
    <source>
        <dbReference type="EMBL" id="ABK71287.1"/>
    </source>
</evidence>
<sequence length="51" mass="5498">MNGVVPGNPYVVNCNLPQRSPKVRGAAPDAGAIIACRHWPGCLSWYVNNPH</sequence>
<keyword evidence="2" id="KW-1185">Reference proteome</keyword>
<dbReference type="PATRIC" id="fig|246196.19.peg.598"/>
<organism evidence="1 2">
    <name type="scientific">Mycolicibacterium smegmatis (strain ATCC 700084 / mc(2)155)</name>
    <name type="common">Mycobacterium smegmatis</name>
    <dbReference type="NCBI Taxonomy" id="246196"/>
    <lineage>
        <taxon>Bacteria</taxon>
        <taxon>Bacillati</taxon>
        <taxon>Actinomycetota</taxon>
        <taxon>Actinomycetes</taxon>
        <taxon>Mycobacteriales</taxon>
        <taxon>Mycobacteriaceae</taxon>
        <taxon>Mycolicibacterium</taxon>
    </lineage>
</organism>
<protein>
    <submittedName>
        <fullName evidence="1">Uncharacterized protein</fullName>
    </submittedName>
</protein>
<dbReference type="Proteomes" id="UP000000757">
    <property type="component" value="Chromosome"/>
</dbReference>
<dbReference type="STRING" id="246196.MSMEG_0602"/>
<dbReference type="AlphaFoldDB" id="A0QQ25"/>
<dbReference type="eggNOG" id="ENOG5032CB1">
    <property type="taxonomic scope" value="Bacteria"/>
</dbReference>
<dbReference type="OrthoDB" id="4747906at2"/>
<proteinExistence type="predicted"/>
<name>A0QQ25_MYCS2</name>
<dbReference type="EMBL" id="CP000480">
    <property type="protein sequence ID" value="ABK71287.1"/>
    <property type="molecule type" value="Genomic_DNA"/>
</dbReference>
<evidence type="ECO:0000313" key="2">
    <source>
        <dbReference type="Proteomes" id="UP000000757"/>
    </source>
</evidence>